<organism evidence="2 3">
    <name type="scientific">Saxophila tyrrhenica</name>
    <dbReference type="NCBI Taxonomy" id="1690608"/>
    <lineage>
        <taxon>Eukaryota</taxon>
        <taxon>Fungi</taxon>
        <taxon>Dikarya</taxon>
        <taxon>Ascomycota</taxon>
        <taxon>Pezizomycotina</taxon>
        <taxon>Dothideomycetes</taxon>
        <taxon>Dothideomycetidae</taxon>
        <taxon>Mycosphaerellales</taxon>
        <taxon>Extremaceae</taxon>
        <taxon>Saxophila</taxon>
    </lineage>
</organism>
<sequence length="134" mass="14097">MPFPNSLLPNSTWRHIGLGLTTTVFALGGLALINPPAAGAALGVTPTTPEGREINEKSMIFLGIRDVAVAGAMAWFWREGKDREVGVLLTAWVAVCVTDTWVAQWGKERWDGGIWGLVAGAVVVGLAGAGLVQC</sequence>
<dbReference type="AlphaFoldDB" id="A0AAV9PHD9"/>
<gene>
    <name evidence="2" type="ORF">LTR77_003744</name>
</gene>
<dbReference type="RefSeq" id="XP_064660950.1">
    <property type="nucleotide sequence ID" value="XM_064800999.1"/>
</dbReference>
<keyword evidence="1" id="KW-0812">Transmembrane</keyword>
<comment type="caution">
    <text evidence="2">The sequence shown here is derived from an EMBL/GenBank/DDBJ whole genome shotgun (WGS) entry which is preliminary data.</text>
</comment>
<feature type="transmembrane region" description="Helical" evidence="1">
    <location>
        <begin position="112"/>
        <end position="132"/>
    </location>
</feature>
<feature type="transmembrane region" description="Helical" evidence="1">
    <location>
        <begin position="85"/>
        <end position="106"/>
    </location>
</feature>
<dbReference type="Proteomes" id="UP001337655">
    <property type="component" value="Unassembled WGS sequence"/>
</dbReference>
<accession>A0AAV9PHD9</accession>
<evidence type="ECO:0000313" key="2">
    <source>
        <dbReference type="EMBL" id="KAK5172106.1"/>
    </source>
</evidence>
<dbReference type="Pfam" id="PF14087">
    <property type="entry name" value="DUF4267"/>
    <property type="match status" value="1"/>
</dbReference>
<dbReference type="GeneID" id="89925090"/>
<name>A0AAV9PHD9_9PEZI</name>
<dbReference type="InterPro" id="IPR025363">
    <property type="entry name" value="DUF4267"/>
</dbReference>
<dbReference type="EMBL" id="JAVRRT010000005">
    <property type="protein sequence ID" value="KAK5172106.1"/>
    <property type="molecule type" value="Genomic_DNA"/>
</dbReference>
<evidence type="ECO:0000256" key="1">
    <source>
        <dbReference type="SAM" id="Phobius"/>
    </source>
</evidence>
<keyword evidence="1" id="KW-1133">Transmembrane helix</keyword>
<proteinExistence type="predicted"/>
<keyword evidence="1" id="KW-0472">Membrane</keyword>
<reference evidence="2 3" key="1">
    <citation type="submission" date="2023-08" db="EMBL/GenBank/DDBJ databases">
        <title>Black Yeasts Isolated from many extreme environments.</title>
        <authorList>
            <person name="Coleine C."/>
            <person name="Stajich J.E."/>
            <person name="Selbmann L."/>
        </authorList>
    </citation>
    <scope>NUCLEOTIDE SEQUENCE [LARGE SCALE GENOMIC DNA]</scope>
    <source>
        <strain evidence="2 3">CCFEE 5935</strain>
    </source>
</reference>
<evidence type="ECO:0000313" key="3">
    <source>
        <dbReference type="Proteomes" id="UP001337655"/>
    </source>
</evidence>
<keyword evidence="3" id="KW-1185">Reference proteome</keyword>
<protein>
    <submittedName>
        <fullName evidence="2">Uncharacterized protein</fullName>
    </submittedName>
</protein>